<evidence type="ECO:0000313" key="4">
    <source>
        <dbReference type="EMBL" id="KAL3891460.1"/>
    </source>
</evidence>
<accession>A0ABD3Y270</accession>
<sequence>MHFVKCLQDYISTKIGTKEEAVKEFMCSVCRAVTCQPTTGISVEELASEFPRSANSVSAEVKVKVDRQCDACRYEGESKNADIFCVVCDEGLCGTCSKVHRKTKSTRDHKLISADELTATVENPLRFTEGFGCPEHQEKQIEYYCQLHDDGCCEDCFFINHRPCDNIKRLSIDLPFLLQELKPEDIKHLQTVLEKNEFNVYELEAEVNNLTAEILDTRQKINKELDELDALVEREGHRIYNIKKKEMIKRQEENHHCQDLIRTVRNSHAFLETILKYGTDIQKFLVCKKSLAQFKPYIDQIRENYEETESDFSSIIKLESIPLRMHFSYPAISSNPLCSSEPLAERQVNLEKVVEIQSVGKCEPMYSGIVYLPDGCVVLTDFMNKTCCLYDASYIFVSKHNDVAVTYSNKTAQLLSIRDRSINNTGTVTTKQRCGGVAAIGKYEILVSGPFDDLNKFYWSNVSRKKGETCFYAFDYLYTHVTRIALSRNNSRVYISGFGSGEQHFIYSSKNLKDSYGIAVDREDNVHIVGNRSQNIPKLSPDGTMIHIITAGAPHDPKKISFDKG</sequence>
<feature type="coiled-coil region" evidence="2">
    <location>
        <begin position="193"/>
        <end position="234"/>
    </location>
</feature>
<keyword evidence="5" id="KW-1185">Reference proteome</keyword>
<dbReference type="EMBL" id="JBJQND010000001">
    <property type="protein sequence ID" value="KAL3891460.1"/>
    <property type="molecule type" value="Genomic_DNA"/>
</dbReference>
<reference evidence="4 5" key="1">
    <citation type="submission" date="2024-11" db="EMBL/GenBank/DDBJ databases">
        <title>Chromosome-level genome assembly of the freshwater bivalve Anodonta woodiana.</title>
        <authorList>
            <person name="Chen X."/>
        </authorList>
    </citation>
    <scope>NUCLEOTIDE SEQUENCE [LARGE SCALE GENOMIC DNA]</scope>
    <source>
        <strain evidence="4">MN2024</strain>
        <tissue evidence="4">Gills</tissue>
    </source>
</reference>
<dbReference type="Gene3D" id="3.30.160.60">
    <property type="entry name" value="Classic Zinc Finger"/>
    <property type="match status" value="1"/>
</dbReference>
<evidence type="ECO:0000256" key="2">
    <source>
        <dbReference type="SAM" id="Coils"/>
    </source>
</evidence>
<protein>
    <recommendedName>
        <fullName evidence="3">B box-type domain-containing protein</fullName>
    </recommendedName>
</protein>
<dbReference type="PROSITE" id="PS50119">
    <property type="entry name" value="ZF_BBOX"/>
    <property type="match status" value="1"/>
</dbReference>
<keyword evidence="1" id="KW-0863">Zinc-finger</keyword>
<dbReference type="SUPFAM" id="SSF63829">
    <property type="entry name" value="Calcium-dependent phosphotriesterase"/>
    <property type="match status" value="1"/>
</dbReference>
<dbReference type="Proteomes" id="UP001634394">
    <property type="component" value="Unassembled WGS sequence"/>
</dbReference>
<comment type="caution">
    <text evidence="4">The sequence shown here is derived from an EMBL/GenBank/DDBJ whole genome shotgun (WGS) entry which is preliminary data.</text>
</comment>
<dbReference type="CDD" id="cd19757">
    <property type="entry name" value="Bbox1"/>
    <property type="match status" value="1"/>
</dbReference>
<dbReference type="Gene3D" id="1.20.1270.250">
    <property type="match status" value="1"/>
</dbReference>
<evidence type="ECO:0000313" key="5">
    <source>
        <dbReference type="Proteomes" id="UP001634394"/>
    </source>
</evidence>
<name>A0ABD3Y270_SINWO</name>
<dbReference type="InterPro" id="IPR047153">
    <property type="entry name" value="TRIM45/56/19-like"/>
</dbReference>
<dbReference type="InterPro" id="IPR000315">
    <property type="entry name" value="Znf_B-box"/>
</dbReference>
<keyword evidence="2" id="KW-0175">Coiled coil</keyword>
<dbReference type="PANTHER" id="PTHR25462">
    <property type="entry name" value="BONUS, ISOFORM C-RELATED"/>
    <property type="match status" value="1"/>
</dbReference>
<keyword evidence="1" id="KW-0479">Metal-binding</keyword>
<gene>
    <name evidence="4" type="ORF">ACJMK2_003722</name>
</gene>
<dbReference type="InterPro" id="IPR046375">
    <property type="entry name" value="IKBKB_SDD_sf"/>
</dbReference>
<keyword evidence="1" id="KW-0862">Zinc</keyword>
<dbReference type="AlphaFoldDB" id="A0ABD3Y270"/>
<proteinExistence type="predicted"/>
<evidence type="ECO:0000256" key="1">
    <source>
        <dbReference type="PROSITE-ProRule" id="PRU00024"/>
    </source>
</evidence>
<feature type="domain" description="B box-type" evidence="3">
    <location>
        <begin position="64"/>
        <end position="114"/>
    </location>
</feature>
<organism evidence="4 5">
    <name type="scientific">Sinanodonta woodiana</name>
    <name type="common">Chinese pond mussel</name>
    <name type="synonym">Anodonta woodiana</name>
    <dbReference type="NCBI Taxonomy" id="1069815"/>
    <lineage>
        <taxon>Eukaryota</taxon>
        <taxon>Metazoa</taxon>
        <taxon>Spiralia</taxon>
        <taxon>Lophotrochozoa</taxon>
        <taxon>Mollusca</taxon>
        <taxon>Bivalvia</taxon>
        <taxon>Autobranchia</taxon>
        <taxon>Heteroconchia</taxon>
        <taxon>Palaeoheterodonta</taxon>
        <taxon>Unionida</taxon>
        <taxon>Unionoidea</taxon>
        <taxon>Unionidae</taxon>
        <taxon>Unioninae</taxon>
        <taxon>Sinanodonta</taxon>
    </lineage>
</organism>
<evidence type="ECO:0000259" key="3">
    <source>
        <dbReference type="PROSITE" id="PS50119"/>
    </source>
</evidence>
<dbReference type="GO" id="GO:0008270">
    <property type="term" value="F:zinc ion binding"/>
    <property type="evidence" value="ECO:0007669"/>
    <property type="project" value="UniProtKB-KW"/>
</dbReference>
<dbReference type="PANTHER" id="PTHR25462:SF296">
    <property type="entry name" value="MEIOTIC P26, ISOFORM F"/>
    <property type="match status" value="1"/>
</dbReference>